<dbReference type="NCBIfam" id="TIGR00277">
    <property type="entry name" value="HDIG"/>
    <property type="match status" value="1"/>
</dbReference>
<evidence type="ECO:0000313" key="6">
    <source>
        <dbReference type="Proteomes" id="UP000231962"/>
    </source>
</evidence>
<evidence type="ECO:0000259" key="3">
    <source>
        <dbReference type="SMART" id="SM00471"/>
    </source>
</evidence>
<evidence type="ECO:0000313" key="5">
    <source>
        <dbReference type="EMBL" id="PJZ72889.1"/>
    </source>
</evidence>
<dbReference type="InterPro" id="IPR011621">
    <property type="entry name" value="Metal-dep_PHydrolase_7TM_intra"/>
</dbReference>
<dbReference type="Pfam" id="PF07697">
    <property type="entry name" value="7TMR-HDED"/>
    <property type="match status" value="1"/>
</dbReference>
<dbReference type="Proteomes" id="UP000231962">
    <property type="component" value="Unassembled WGS sequence"/>
</dbReference>
<dbReference type="PANTHER" id="PTHR36442">
    <property type="entry name" value="CYCLIC-DI-AMP PHOSPHODIESTERASE PGPH"/>
    <property type="match status" value="1"/>
</dbReference>
<keyword evidence="6" id="KW-1185">Reference proteome</keyword>
<feature type="domain" description="HD/PDEase" evidence="3">
    <location>
        <begin position="564"/>
        <end position="726"/>
    </location>
</feature>
<dbReference type="Proteomes" id="UP000231990">
    <property type="component" value="Unassembled WGS sequence"/>
</dbReference>
<evidence type="ECO:0000256" key="2">
    <source>
        <dbReference type="SAM" id="Phobius"/>
    </source>
</evidence>
<dbReference type="SMART" id="SM00471">
    <property type="entry name" value="HDc"/>
    <property type="match status" value="1"/>
</dbReference>
<evidence type="ECO:0000256" key="1">
    <source>
        <dbReference type="SAM" id="MobiDB-lite"/>
    </source>
</evidence>
<keyword evidence="2" id="KW-0812">Transmembrane</keyword>
<dbReference type="Gene3D" id="1.10.3210.10">
    <property type="entry name" value="Hypothetical protein af1432"/>
    <property type="match status" value="1"/>
</dbReference>
<dbReference type="SUPFAM" id="SSF109604">
    <property type="entry name" value="HD-domain/PDEase-like"/>
    <property type="match status" value="1"/>
</dbReference>
<dbReference type="PANTHER" id="PTHR36442:SF1">
    <property type="entry name" value="CYCLIC-DI-AMP PHOSPHODIESTERASE PGPH"/>
    <property type="match status" value="1"/>
</dbReference>
<dbReference type="GO" id="GO:0016787">
    <property type="term" value="F:hydrolase activity"/>
    <property type="evidence" value="ECO:0007669"/>
    <property type="project" value="UniProtKB-KW"/>
</dbReference>
<keyword evidence="2" id="KW-1133">Transmembrane helix</keyword>
<dbReference type="InterPro" id="IPR006674">
    <property type="entry name" value="HD_domain"/>
</dbReference>
<dbReference type="EMBL" id="NPDZ01000007">
    <property type="protein sequence ID" value="PJZ72889.1"/>
    <property type="molecule type" value="Genomic_DNA"/>
</dbReference>
<protein>
    <submittedName>
        <fullName evidence="5">HD family phosphohydrolase</fullName>
    </submittedName>
</protein>
<feature type="compositionally biased region" description="Basic and acidic residues" evidence="1">
    <location>
        <begin position="778"/>
        <end position="789"/>
    </location>
</feature>
<comment type="caution">
    <text evidence="5">The sequence shown here is derived from an EMBL/GenBank/DDBJ whole genome shotgun (WGS) entry which is preliminary data.</text>
</comment>
<dbReference type="Pfam" id="PF07698">
    <property type="entry name" value="7TM-7TMR_HD"/>
    <property type="match status" value="1"/>
</dbReference>
<keyword evidence="5" id="KW-0378">Hydrolase</keyword>
<dbReference type="InterPro" id="IPR011624">
    <property type="entry name" value="Metal-dep_PHydrolase_7TM_extra"/>
</dbReference>
<feature type="transmembrane region" description="Helical" evidence="2">
    <location>
        <begin position="31"/>
        <end position="52"/>
    </location>
</feature>
<feature type="transmembrane region" description="Helical" evidence="2">
    <location>
        <begin position="330"/>
        <end position="351"/>
    </location>
</feature>
<sequence>MFPFGSFLENGMAWITDTLTKVRPISFVRKFQVTLTIITLLVVTWMLAIPFFGQDKIDLSPEGAYSEGKTSVEKIISTKDIVYEDEEKTKAKKLQAYQSAPFYFDRDYTILTDTIRPVLQEDMEQYRNFRASGEGKGPGELVALIPRWKNRSKEDLELLLKAPSRGRVKDLVQQYSNLVVSSFCVLRDVPPDYSSIRTGETRVRNSGIGANKEPVSSLEGGLIIPRMYLYRDNATVLLLNQIASDKLPSTDPALRTVIQKLALTYVYSNPACSYNDSETKIQKQVAMDRAEPINSRITAGEVIVKSGEIITPEIYKKLAIVNRYATRANIASIFSILVIQSIFVIIVYAFLKKYNPKRLNDVSSNVIVFTLIWALVLWAYAASKVFYNFENRYDAIFYFTLVVPVGMVCLLLAMIYDEQLSIAIGFYLSFFIFAASRYNPTSFILAFVVTIVAATFGRNMRKRIDFIKAGLYIAAVEMLISSSGYLFDSRYYWVTVPSGSVLRDLWESNIFKLYLLCLVNGFVASTLTQLLLPIYEYVFNIPTRFKLMELADTGHPLLQDLLTKAPSTYTHTFLVAAMSERAAQNLGLDWLLTRVGVYFHDIGKIPNAGFFVENQHLIPKKENIDKNNPSKAAKIVIDHVLDGIEMAKRARLPREVIDFIPEHHGTSTMAFFYHKALSELSPSQKKKLRKEDFQYPGPKPQRKETAIVMLADSLEAASRSLEDVSPESLDALITKIVNSKLAENQLDDCGLTLGDLEIVKASFKEVLQSSLHSRPKYPKPEDTKALEEKKKSALIKAAERERTSLA</sequence>
<keyword evidence="2" id="KW-0472">Membrane</keyword>
<dbReference type="OrthoDB" id="9806952at2"/>
<dbReference type="Pfam" id="PF01966">
    <property type="entry name" value="HD"/>
    <property type="match status" value="1"/>
</dbReference>
<evidence type="ECO:0000313" key="4">
    <source>
        <dbReference type="EMBL" id="PJZ70226.1"/>
    </source>
</evidence>
<feature type="transmembrane region" description="Helical" evidence="2">
    <location>
        <begin position="513"/>
        <end position="538"/>
    </location>
</feature>
<proteinExistence type="predicted"/>
<feature type="transmembrane region" description="Helical" evidence="2">
    <location>
        <begin position="363"/>
        <end position="383"/>
    </location>
</feature>
<evidence type="ECO:0000313" key="7">
    <source>
        <dbReference type="Proteomes" id="UP000231990"/>
    </source>
</evidence>
<dbReference type="InterPro" id="IPR052722">
    <property type="entry name" value="PgpH_phosphodiesterase"/>
</dbReference>
<dbReference type="EMBL" id="NPDY01000004">
    <property type="protein sequence ID" value="PJZ70226.1"/>
    <property type="molecule type" value="Genomic_DNA"/>
</dbReference>
<reference evidence="6 7" key="1">
    <citation type="submission" date="2017-07" db="EMBL/GenBank/DDBJ databases">
        <title>Leptospira spp. isolated from tropical soils.</title>
        <authorList>
            <person name="Thibeaux R."/>
            <person name="Iraola G."/>
            <person name="Ferres I."/>
            <person name="Bierque E."/>
            <person name="Girault D."/>
            <person name="Soupe-Gilbert M.-E."/>
            <person name="Picardeau M."/>
            <person name="Goarant C."/>
        </authorList>
    </citation>
    <scope>NUCLEOTIDE SEQUENCE [LARGE SCALE GENOMIC DNA]</scope>
    <source>
        <strain evidence="5 7">FH1-B-B1</strain>
        <strain evidence="4 6">FH1-B-C1</strain>
    </source>
</reference>
<feature type="transmembrane region" description="Helical" evidence="2">
    <location>
        <begin position="442"/>
        <end position="459"/>
    </location>
</feature>
<dbReference type="AlphaFoldDB" id="A0A2M9ZLI2"/>
<dbReference type="InterPro" id="IPR003607">
    <property type="entry name" value="HD/PDEase_dom"/>
</dbReference>
<name>A0A2M9ZLI2_9LEPT</name>
<organism evidence="5 7">
    <name type="scientific">Leptospira perolatii</name>
    <dbReference type="NCBI Taxonomy" id="2023191"/>
    <lineage>
        <taxon>Bacteria</taxon>
        <taxon>Pseudomonadati</taxon>
        <taxon>Spirochaetota</taxon>
        <taxon>Spirochaetia</taxon>
        <taxon>Leptospirales</taxon>
        <taxon>Leptospiraceae</taxon>
        <taxon>Leptospira</taxon>
    </lineage>
</organism>
<dbReference type="CDD" id="cd00077">
    <property type="entry name" value="HDc"/>
    <property type="match status" value="1"/>
</dbReference>
<dbReference type="InterPro" id="IPR006675">
    <property type="entry name" value="HDIG_dom"/>
</dbReference>
<accession>A0A2M9ZLI2</accession>
<gene>
    <name evidence="4" type="ORF">CH360_06375</name>
    <name evidence="5" type="ORF">CH373_12595</name>
</gene>
<dbReference type="RefSeq" id="WP_100713188.1">
    <property type="nucleotide sequence ID" value="NZ_NPDY01000004.1"/>
</dbReference>
<feature type="region of interest" description="Disordered" evidence="1">
    <location>
        <begin position="770"/>
        <end position="789"/>
    </location>
</feature>
<feature type="transmembrane region" description="Helical" evidence="2">
    <location>
        <begin position="395"/>
        <end position="413"/>
    </location>
</feature>